<evidence type="ECO:0000313" key="5">
    <source>
        <dbReference type="EMBL" id="UQX86785.1"/>
    </source>
</evidence>
<accession>A0ABY4QT91</accession>
<dbReference type="PANTHER" id="PTHR21089">
    <property type="entry name" value="SHIKIMATE DEHYDROGENASE"/>
    <property type="match status" value="1"/>
</dbReference>
<dbReference type="InterPro" id="IPR046346">
    <property type="entry name" value="Aminoacid_DH-like_N_sf"/>
</dbReference>
<organism evidence="5 6">
    <name type="scientific">Jatrophihabitans telluris</name>
    <dbReference type="NCBI Taxonomy" id="2038343"/>
    <lineage>
        <taxon>Bacteria</taxon>
        <taxon>Bacillati</taxon>
        <taxon>Actinomycetota</taxon>
        <taxon>Actinomycetes</taxon>
        <taxon>Jatrophihabitantales</taxon>
        <taxon>Jatrophihabitantaceae</taxon>
        <taxon>Jatrophihabitans</taxon>
    </lineage>
</organism>
<dbReference type="InterPro" id="IPR036291">
    <property type="entry name" value="NAD(P)-bd_dom_sf"/>
</dbReference>
<sequence length="274" mass="27994">MASEADPARGRAAVLGSPVSHSLSPDLHNAAYAALGLTGWHYDAIECTEADLGALLVDAPPNQVGYSCTMPLKREVLRVATSISAQAAAIGAGNTLLRVDEDWYADNTDWIGIRDALAEAGVPAGGRIVVLGAGGTAQAALAALVDVETVTVLVREPARAVELRATAERLDVAVTVARLDSGAGLGSADLVISTLPAGVADPLGAFGWRPEQAVFDVIYRPWPTALAAGAAAAGATVVSGAELLLFQAARQVELMTGRAAPVQAMRAALSAARR</sequence>
<dbReference type="Proteomes" id="UP001056336">
    <property type="component" value="Chromosome"/>
</dbReference>
<comment type="pathway">
    <text evidence="1">Metabolic intermediate biosynthesis; chorismate biosynthesis; chorismate from D-erythrose 4-phosphate and phosphoenolpyruvate: step 4/7.</text>
</comment>
<dbReference type="EC" id="1.1.1.25" evidence="5"/>
<keyword evidence="2" id="KW-0028">Amino-acid biosynthesis</keyword>
<evidence type="ECO:0000259" key="4">
    <source>
        <dbReference type="Pfam" id="PF18317"/>
    </source>
</evidence>
<reference evidence="5" key="1">
    <citation type="journal article" date="2018" name="Int. J. Syst. Evol. Microbiol.">
        <title>Jatrophihabitans telluris sp. nov., isolated from sediment soil of lava forest wetlands and the emended description of the genus Jatrophihabitans.</title>
        <authorList>
            <person name="Lee K.C."/>
            <person name="Suh M.K."/>
            <person name="Eom M.K."/>
            <person name="Kim K.K."/>
            <person name="Kim J.S."/>
            <person name="Kim D.S."/>
            <person name="Ko S.H."/>
            <person name="Shin Y.K."/>
            <person name="Lee J.S."/>
        </authorList>
    </citation>
    <scope>NUCLEOTIDE SEQUENCE</scope>
    <source>
        <strain evidence="5">N237</strain>
    </source>
</reference>
<dbReference type="RefSeq" id="WP_249769164.1">
    <property type="nucleotide sequence ID" value="NZ_CP097332.1"/>
</dbReference>
<name>A0ABY4QT91_9ACTN</name>
<keyword evidence="5" id="KW-0560">Oxidoreductase</keyword>
<proteinExistence type="predicted"/>
<evidence type="ECO:0000259" key="3">
    <source>
        <dbReference type="Pfam" id="PF08501"/>
    </source>
</evidence>
<evidence type="ECO:0000256" key="2">
    <source>
        <dbReference type="ARBA" id="ARBA00023141"/>
    </source>
</evidence>
<dbReference type="SUPFAM" id="SSF53223">
    <property type="entry name" value="Aminoacid dehydrogenase-like, N-terminal domain"/>
    <property type="match status" value="1"/>
</dbReference>
<dbReference type="GO" id="GO:0004764">
    <property type="term" value="F:shikimate 3-dehydrogenase (NADP+) activity"/>
    <property type="evidence" value="ECO:0007669"/>
    <property type="project" value="UniProtKB-EC"/>
</dbReference>
<dbReference type="EMBL" id="CP097332">
    <property type="protein sequence ID" value="UQX86785.1"/>
    <property type="molecule type" value="Genomic_DNA"/>
</dbReference>
<keyword evidence="6" id="KW-1185">Reference proteome</keyword>
<gene>
    <name evidence="5" type="ORF">M6D93_10745</name>
</gene>
<dbReference type="SUPFAM" id="SSF51735">
    <property type="entry name" value="NAD(P)-binding Rossmann-fold domains"/>
    <property type="match status" value="1"/>
</dbReference>
<dbReference type="InterPro" id="IPR022893">
    <property type="entry name" value="Shikimate_DH_fam"/>
</dbReference>
<evidence type="ECO:0000256" key="1">
    <source>
        <dbReference type="ARBA" id="ARBA00004871"/>
    </source>
</evidence>
<dbReference type="Pfam" id="PF08501">
    <property type="entry name" value="Shikimate_dh_N"/>
    <property type="match status" value="1"/>
</dbReference>
<dbReference type="PANTHER" id="PTHR21089:SF1">
    <property type="entry name" value="BIFUNCTIONAL 3-DEHYDROQUINATE DEHYDRATASE_SHIKIMATE DEHYDROGENASE, CHLOROPLASTIC"/>
    <property type="match status" value="1"/>
</dbReference>
<dbReference type="Gene3D" id="3.40.50.10860">
    <property type="entry name" value="Leucine Dehydrogenase, chain A, domain 1"/>
    <property type="match status" value="1"/>
</dbReference>
<feature type="domain" description="SDH C-terminal" evidence="4">
    <location>
        <begin position="240"/>
        <end position="269"/>
    </location>
</feature>
<dbReference type="Gene3D" id="3.40.50.720">
    <property type="entry name" value="NAD(P)-binding Rossmann-like Domain"/>
    <property type="match status" value="1"/>
</dbReference>
<dbReference type="CDD" id="cd01065">
    <property type="entry name" value="NAD_bind_Shikimate_DH"/>
    <property type="match status" value="1"/>
</dbReference>
<protein>
    <submittedName>
        <fullName evidence="5">Shikimate dehydrogenase</fullName>
        <ecNumber evidence="5">1.1.1.25</ecNumber>
    </submittedName>
</protein>
<reference evidence="5" key="2">
    <citation type="submission" date="2022-05" db="EMBL/GenBank/DDBJ databases">
        <authorList>
            <person name="Kim J.-S."/>
            <person name="Lee K."/>
            <person name="Suh M."/>
            <person name="Eom M."/>
            <person name="Kim J.-S."/>
            <person name="Kim D.-S."/>
            <person name="Ko S.-H."/>
            <person name="Shin Y."/>
            <person name="Lee J.-S."/>
        </authorList>
    </citation>
    <scope>NUCLEOTIDE SEQUENCE</scope>
    <source>
        <strain evidence="5">N237</strain>
    </source>
</reference>
<dbReference type="NCBIfam" id="NF001311">
    <property type="entry name" value="PRK00258.1-3"/>
    <property type="match status" value="1"/>
</dbReference>
<dbReference type="InterPro" id="IPR013708">
    <property type="entry name" value="Shikimate_DH-bd_N"/>
</dbReference>
<dbReference type="Pfam" id="PF18317">
    <property type="entry name" value="SDH_C"/>
    <property type="match status" value="1"/>
</dbReference>
<keyword evidence="2" id="KW-0057">Aromatic amino acid biosynthesis</keyword>
<feature type="domain" description="Shikimate dehydrogenase substrate binding N-terminal" evidence="3">
    <location>
        <begin position="14"/>
        <end position="96"/>
    </location>
</feature>
<evidence type="ECO:0000313" key="6">
    <source>
        <dbReference type="Proteomes" id="UP001056336"/>
    </source>
</evidence>
<dbReference type="InterPro" id="IPR041121">
    <property type="entry name" value="SDH_C"/>
</dbReference>